<dbReference type="GO" id="GO:0016020">
    <property type="term" value="C:membrane"/>
    <property type="evidence" value="ECO:0007669"/>
    <property type="project" value="UniProtKB-SubCell"/>
</dbReference>
<protein>
    <submittedName>
        <fullName evidence="9">Putative 7 transmembrane receptor</fullName>
    </submittedName>
</protein>
<evidence type="ECO:0000259" key="8">
    <source>
        <dbReference type="PROSITE" id="PS50262"/>
    </source>
</evidence>
<keyword evidence="4 7" id="KW-1133">Transmembrane helix</keyword>
<evidence type="ECO:0000256" key="4">
    <source>
        <dbReference type="ARBA" id="ARBA00022989"/>
    </source>
</evidence>
<sequence>MIPQDDIPAVFFSDTSPTEDAITPQVLSTVDPSTAQLKFIAYGSVSLAIIALGITGNLINLMVLTRSNLRGVTFTYLTWLATSDLLVLSVAVLSVMRLHNSQPRNYAAALYYAHADLPLVNALMASSIFLVVAVTVDRYCAVCRPTRYREFHNARRARVIIPLVYVAAAFLYIPMIFRKRPVLVWDNVVNQTMYVSFENVSVSRHPAFKVYVIVREALVRIGPVLVVLVLNTIIIFTFRNFIRKRKQLANGTVYDTKRLTRERRLVVLLVAIVVMFCVCMTPAAILRVLNNDDLESNYGFQVFRAVANDMEMANFAVNFYVYCLCSSDIRRTLMRLFRCSGTSSKDGVFDLTSSVGVNTRL</sequence>
<evidence type="ECO:0000256" key="7">
    <source>
        <dbReference type="SAM" id="Phobius"/>
    </source>
</evidence>
<dbReference type="InterPro" id="IPR000276">
    <property type="entry name" value="GPCR_Rhodpsn"/>
</dbReference>
<comment type="similarity">
    <text evidence="2 6">Belongs to the G-protein coupled receptor 1 family.</text>
</comment>
<keyword evidence="6 9" id="KW-0675">Receptor</keyword>
<keyword evidence="5 7" id="KW-0472">Membrane</keyword>
<dbReference type="Gene3D" id="1.20.1070.10">
    <property type="entry name" value="Rhodopsin 7-helix transmembrane proteins"/>
    <property type="match status" value="1"/>
</dbReference>
<evidence type="ECO:0000256" key="2">
    <source>
        <dbReference type="ARBA" id="ARBA00010663"/>
    </source>
</evidence>
<feature type="transmembrane region" description="Helical" evidence="7">
    <location>
        <begin position="157"/>
        <end position="177"/>
    </location>
</feature>
<evidence type="ECO:0000256" key="1">
    <source>
        <dbReference type="ARBA" id="ARBA00004370"/>
    </source>
</evidence>
<evidence type="ECO:0000256" key="3">
    <source>
        <dbReference type="ARBA" id="ARBA00022692"/>
    </source>
</evidence>
<feature type="transmembrane region" description="Helical" evidence="7">
    <location>
        <begin position="265"/>
        <end position="285"/>
    </location>
</feature>
<keyword evidence="3 6" id="KW-0812">Transmembrane</keyword>
<reference evidence="9" key="1">
    <citation type="submission" date="2016-02" db="EMBL/GenBank/DDBJ databases">
        <title>RNAseq analyses of the midgut from blood- or serum-fed Ixodes ricinus ticks.</title>
        <authorList>
            <person name="Perner J."/>
            <person name="Provaznik J."/>
            <person name="Schrenkova J."/>
            <person name="Urbanova V."/>
            <person name="Ribeiro J.M."/>
            <person name="Kopacek P."/>
        </authorList>
    </citation>
    <scope>NUCLEOTIDE SEQUENCE</scope>
    <source>
        <tissue evidence="9">Gut</tissue>
    </source>
</reference>
<dbReference type="GO" id="GO:0004930">
    <property type="term" value="F:G protein-coupled receptor activity"/>
    <property type="evidence" value="ECO:0007669"/>
    <property type="project" value="UniProtKB-KW"/>
</dbReference>
<feature type="transmembrane region" description="Helical" evidence="7">
    <location>
        <begin position="305"/>
        <end position="325"/>
    </location>
</feature>
<feature type="transmembrane region" description="Helical" evidence="7">
    <location>
        <begin position="76"/>
        <end position="98"/>
    </location>
</feature>
<keyword evidence="6" id="KW-0297">G-protein coupled receptor</keyword>
<dbReference type="SUPFAM" id="SSF81321">
    <property type="entry name" value="Family A G protein-coupled receptor-like"/>
    <property type="match status" value="1"/>
</dbReference>
<feature type="transmembrane region" description="Helical" evidence="7">
    <location>
        <begin position="39"/>
        <end position="64"/>
    </location>
</feature>
<dbReference type="AlphaFoldDB" id="A0A131XSB9"/>
<dbReference type="EMBL" id="GEFM01005612">
    <property type="protein sequence ID" value="JAP70184.1"/>
    <property type="molecule type" value="mRNA"/>
</dbReference>
<dbReference type="PROSITE" id="PS50262">
    <property type="entry name" value="G_PROTEIN_RECEP_F1_2"/>
    <property type="match status" value="1"/>
</dbReference>
<evidence type="ECO:0000256" key="6">
    <source>
        <dbReference type="RuleBase" id="RU000688"/>
    </source>
</evidence>
<dbReference type="CDD" id="cd14978">
    <property type="entry name" value="7tmA_FMRFamide_R-like"/>
    <property type="match status" value="1"/>
</dbReference>
<dbReference type="SMART" id="SM01381">
    <property type="entry name" value="7TM_GPCR_Srsx"/>
    <property type="match status" value="1"/>
</dbReference>
<proteinExistence type="evidence at transcript level"/>
<dbReference type="InterPro" id="IPR053093">
    <property type="entry name" value="GPCR-like"/>
</dbReference>
<dbReference type="PANTHER" id="PTHR47760">
    <property type="entry name" value="G-PROTEIN COUPLED RECEPTOR B0563.6-LIKE PROTEIN-RELATED"/>
    <property type="match status" value="1"/>
</dbReference>
<feature type="transmembrane region" description="Helical" evidence="7">
    <location>
        <begin position="217"/>
        <end position="238"/>
    </location>
</feature>
<dbReference type="PROSITE" id="PS00237">
    <property type="entry name" value="G_PROTEIN_RECEP_F1_1"/>
    <property type="match status" value="1"/>
</dbReference>
<dbReference type="PANTHER" id="PTHR47760:SF1">
    <property type="entry name" value="G-PROTEIN COUPLED RECEPTORS FAMILY 1 PROFILE DOMAIN-CONTAINING PROTEIN"/>
    <property type="match status" value="1"/>
</dbReference>
<evidence type="ECO:0000256" key="5">
    <source>
        <dbReference type="ARBA" id="ARBA00023136"/>
    </source>
</evidence>
<dbReference type="PRINTS" id="PR00237">
    <property type="entry name" value="GPCRRHODOPSN"/>
</dbReference>
<feature type="domain" description="G-protein coupled receptors family 1 profile" evidence="8">
    <location>
        <begin position="56"/>
        <end position="322"/>
    </location>
</feature>
<organism evidence="9">
    <name type="scientific">Ixodes ricinus</name>
    <name type="common">Common tick</name>
    <name type="synonym">Acarus ricinus</name>
    <dbReference type="NCBI Taxonomy" id="34613"/>
    <lineage>
        <taxon>Eukaryota</taxon>
        <taxon>Metazoa</taxon>
        <taxon>Ecdysozoa</taxon>
        <taxon>Arthropoda</taxon>
        <taxon>Chelicerata</taxon>
        <taxon>Arachnida</taxon>
        <taxon>Acari</taxon>
        <taxon>Parasitiformes</taxon>
        <taxon>Ixodida</taxon>
        <taxon>Ixodoidea</taxon>
        <taxon>Ixodidae</taxon>
        <taxon>Ixodinae</taxon>
        <taxon>Ixodes</taxon>
    </lineage>
</organism>
<dbReference type="Pfam" id="PF00001">
    <property type="entry name" value="7tm_1"/>
    <property type="match status" value="1"/>
</dbReference>
<keyword evidence="6" id="KW-0807">Transducer</keyword>
<accession>A0A131XSB9</accession>
<feature type="transmembrane region" description="Helical" evidence="7">
    <location>
        <begin position="118"/>
        <end position="136"/>
    </location>
</feature>
<comment type="subcellular location">
    <subcellularLocation>
        <location evidence="1">Membrane</location>
    </subcellularLocation>
</comment>
<dbReference type="InterPro" id="IPR017452">
    <property type="entry name" value="GPCR_Rhodpsn_7TM"/>
</dbReference>
<evidence type="ECO:0000313" key="9">
    <source>
        <dbReference type="EMBL" id="JAP70184.1"/>
    </source>
</evidence>
<name>A0A131XSB9_IXORI</name>